<dbReference type="PROSITE" id="PS50135">
    <property type="entry name" value="ZF_ZZ_2"/>
    <property type="match status" value="2"/>
</dbReference>
<evidence type="ECO:0000259" key="7">
    <source>
        <dbReference type="PROSITE" id="PS50135"/>
    </source>
</evidence>
<evidence type="ECO:0000256" key="2">
    <source>
        <dbReference type="ARBA" id="ARBA00022771"/>
    </source>
</evidence>
<dbReference type="InterPro" id="IPR004939">
    <property type="entry name" value="APC_su10/DOC_dom"/>
</dbReference>
<reference evidence="10" key="2">
    <citation type="submission" date="2025-09" db="UniProtKB">
        <authorList>
            <consortium name="Ensembl"/>
        </authorList>
    </citation>
    <scope>IDENTIFICATION</scope>
</reference>
<dbReference type="PROSITE" id="PS50222">
    <property type="entry name" value="EF_HAND_2"/>
    <property type="match status" value="1"/>
</dbReference>
<feature type="compositionally biased region" description="Basic and acidic residues" evidence="6">
    <location>
        <begin position="2297"/>
        <end position="2309"/>
    </location>
</feature>
<keyword evidence="4" id="KW-1015">Disulfide bond</keyword>
<dbReference type="GeneTree" id="ENSGT00940000155045"/>
<keyword evidence="3" id="KW-0862">Zinc</keyword>
<keyword evidence="2 5" id="KW-0863">Zinc-finger</keyword>
<feature type="region of interest" description="Disordered" evidence="6">
    <location>
        <begin position="1876"/>
        <end position="1899"/>
    </location>
</feature>
<feature type="domain" description="EF-hand" evidence="8">
    <location>
        <begin position="111"/>
        <end position="146"/>
    </location>
</feature>
<dbReference type="InterPro" id="IPR000433">
    <property type="entry name" value="Znf_ZZ"/>
</dbReference>
<dbReference type="InterPro" id="IPR043145">
    <property type="entry name" value="Znf_ZZ_sf"/>
</dbReference>
<accession>A0A8C0KW95</accession>
<dbReference type="Gene3D" id="1.10.238.10">
    <property type="entry name" value="EF-hand"/>
    <property type="match status" value="1"/>
</dbReference>
<dbReference type="Pfam" id="PF00569">
    <property type="entry name" value="ZZ"/>
    <property type="match status" value="2"/>
</dbReference>
<evidence type="ECO:0000259" key="9">
    <source>
        <dbReference type="PROSITE" id="PS51284"/>
    </source>
</evidence>
<dbReference type="CDD" id="cd02249">
    <property type="entry name" value="ZZ"/>
    <property type="match status" value="1"/>
</dbReference>
<dbReference type="SUPFAM" id="SSF49785">
    <property type="entry name" value="Galactose-binding domain-like"/>
    <property type="match status" value="1"/>
</dbReference>
<dbReference type="PANTHER" id="PTHR22772">
    <property type="entry name" value="NOVEL ZZ TYPE ZINC FINGER DOMAIN CONTAINING PROTEIN"/>
    <property type="match status" value="1"/>
</dbReference>
<dbReference type="InterPro" id="IPR040099">
    <property type="entry name" value="ZZEF1"/>
</dbReference>
<feature type="domain" description="DOC" evidence="9">
    <location>
        <begin position="224"/>
        <end position="403"/>
    </location>
</feature>
<dbReference type="InterPro" id="IPR047052">
    <property type="entry name" value="ZZEF1_APC10"/>
</dbReference>
<keyword evidence="1" id="KW-0479">Metal-binding</keyword>
<keyword evidence="11" id="KW-1185">Reference proteome</keyword>
<evidence type="ECO:0000256" key="4">
    <source>
        <dbReference type="ARBA" id="ARBA00023157"/>
    </source>
</evidence>
<feature type="compositionally biased region" description="Low complexity" evidence="6">
    <location>
        <begin position="1417"/>
        <end position="1436"/>
    </location>
</feature>
<dbReference type="Pfam" id="PF03256">
    <property type="entry name" value="ANAPC10"/>
    <property type="match status" value="1"/>
</dbReference>
<gene>
    <name evidence="10" type="primary">ZZEF1</name>
</gene>
<proteinExistence type="predicted"/>
<dbReference type="PROSITE" id="PS51284">
    <property type="entry name" value="DOC"/>
    <property type="match status" value="1"/>
</dbReference>
<feature type="region of interest" description="Disordered" evidence="6">
    <location>
        <begin position="1"/>
        <end position="40"/>
    </location>
</feature>
<dbReference type="SUPFAM" id="SSF57850">
    <property type="entry name" value="RING/U-box"/>
    <property type="match status" value="2"/>
</dbReference>
<evidence type="ECO:0000313" key="11">
    <source>
        <dbReference type="Proteomes" id="UP000694391"/>
    </source>
</evidence>
<dbReference type="SUPFAM" id="SSF49854">
    <property type="entry name" value="Spermadhesin, CUB domain"/>
    <property type="match status" value="1"/>
</dbReference>
<evidence type="ECO:0000256" key="1">
    <source>
        <dbReference type="ARBA" id="ARBA00022723"/>
    </source>
</evidence>
<dbReference type="CDD" id="cd08667">
    <property type="entry name" value="APC10-ZZEF1"/>
    <property type="match status" value="1"/>
</dbReference>
<feature type="region of interest" description="Disordered" evidence="6">
    <location>
        <begin position="1375"/>
        <end position="1436"/>
    </location>
</feature>
<dbReference type="Ensembl" id="ENSCAFT00020023438.1">
    <property type="protein sequence ID" value="ENSCAFP00020020246.1"/>
    <property type="gene ID" value="ENSCAFG00020015671.1"/>
</dbReference>
<dbReference type="GO" id="GO:0005509">
    <property type="term" value="F:calcium ion binding"/>
    <property type="evidence" value="ECO:0007669"/>
    <property type="project" value="InterPro"/>
</dbReference>
<dbReference type="GO" id="GO:0008270">
    <property type="term" value="F:zinc ion binding"/>
    <property type="evidence" value="ECO:0007669"/>
    <property type="project" value="UniProtKB-KW"/>
</dbReference>
<dbReference type="InterPro" id="IPR035914">
    <property type="entry name" value="Sperma_CUB_dom_sf"/>
</dbReference>
<dbReference type="PANTHER" id="PTHR22772:SF4">
    <property type="entry name" value="ZINC FINGER ZZ-TYPE AND EF-HAND DOMAIN-CONTAINING PROTEIN 1"/>
    <property type="match status" value="1"/>
</dbReference>
<organism evidence="10 11">
    <name type="scientific">Canis lupus dingo</name>
    <name type="common">dingo</name>
    <dbReference type="NCBI Taxonomy" id="286419"/>
    <lineage>
        <taxon>Eukaryota</taxon>
        <taxon>Metazoa</taxon>
        <taxon>Chordata</taxon>
        <taxon>Craniata</taxon>
        <taxon>Vertebrata</taxon>
        <taxon>Euteleostomi</taxon>
        <taxon>Mammalia</taxon>
        <taxon>Eutheria</taxon>
        <taxon>Laurasiatheria</taxon>
        <taxon>Carnivora</taxon>
        <taxon>Caniformia</taxon>
        <taxon>Canidae</taxon>
        <taxon>Canis</taxon>
    </lineage>
</organism>
<name>A0A8C0KW95_CANLU</name>
<dbReference type="InterPro" id="IPR008979">
    <property type="entry name" value="Galactose-bd-like_sf"/>
</dbReference>
<reference evidence="10" key="1">
    <citation type="submission" date="2025-08" db="UniProtKB">
        <authorList>
            <consortium name="Ensembl"/>
        </authorList>
    </citation>
    <scope>IDENTIFICATION</scope>
</reference>
<dbReference type="InterPro" id="IPR041986">
    <property type="entry name" value="ZZEF1_ZZ"/>
</dbReference>
<evidence type="ECO:0000313" key="10">
    <source>
        <dbReference type="Ensembl" id="ENSCAFP00020020246.1"/>
    </source>
</evidence>
<dbReference type="SMART" id="SM01337">
    <property type="entry name" value="APC10"/>
    <property type="match status" value="1"/>
</dbReference>
<dbReference type="Gene3D" id="2.60.120.290">
    <property type="entry name" value="Spermadhesin, CUB domain"/>
    <property type="match status" value="1"/>
</dbReference>
<feature type="domain" description="ZZ-type" evidence="7">
    <location>
        <begin position="1735"/>
        <end position="1790"/>
    </location>
</feature>
<sequence>MGNAPSHSSEDEAGAAGGEGWGPHQDWAADASAIPGSGPAAPALPPAAALLEPARLREAAAALRPAPPCESLVSRHHGALLRWLEERLGRGEEAVTLEQFRELLEARGAGCSGEQFEEAFAQFDAEGDGTVDAENMLETLKNSSGANLQGELSHIIRQLQACSLVPGFIDIFSESKEGLGVHASLILRFLHRNRLSGMAIPCPMLDHCSNMCSMRASVLKESLDQLVQREKGKYLTRSPEMDKLKSVAKCYAYIETSSNPADIDKMTNGETSSYWQSDGSARSHWIRLKMKPDVVLRHLSIAVAATDQSYMPQQVTVAVGRSASDLQDVRDVHIPSNVTGYVTLLENANISQLYVQINIKRCLSDGCDTRIHGLRAVGFQRVKKSGVSVSDASAIWYWSLLTSLVTASMETNPAFVQTVLHNTQKALQHMPPLSLSPGSTDVSTFLSPNVLEEVDSFLIRITSCCSTPEVELTLLAFALARGSVAKVLSCLCTIADHLDTRYDASSLISSMASVRQTLLLKYGKPLQLTLQACDVKGKEEKSGPENLLVEPWTRDGFLTETGKTRASTIFSAGTESAFQVTQIRIMVRRGGIGAQCGLVFAYNSSSEKFHAEEHFKRFEKYDKWKLQEFRQFVKSRVGCSADDLGEDDPIGWFELEEEWDEADVKLQQCRVAKYLMVKFLCTRQESAERLGVQGLSISGYVRPMRVEAEQHIVCAHCRKDGEESVCGTTLLLRTLQFTQQLAHDLVVFPQLFIFFLIHYSFSSVVDRVDGDSVPMETLKQEVRNTLLSGAAVFFPDRQSRRSHLFTMMKNVTEQEHKQSQQLTFQSLCTYFSDKDPGGLLLLPEKGDLADMNSSEVLAVMSTLLSVAARECELLLLTRAQGQPGSVLFSLFWAVQGSLLSWCYLQLKSTDAGARGLAAHLIDQYVGQFVASTRVILESLLSQYSGQTIVEKLCNSVFSMAARQLVIFLLDFCTLDISHCALLREFSTLTELLKLAWEPPSSSRGLLLDEDTWQQECPVVLHTWTKESAHNYENNCHEVSVFISPGATYFEVEFDERCETEKRYDYLEFTDARGGKTRYDTKVGTEKWPRKVIFKAGPRLQFLFHSDSSNNEWGYKFTVTAYGLPDVAVSWALDLQLLVCRLMGRLAAQCMALKSAHLAPAKMALVLNSPLWKPVFRHQLSPELGLAVSWPTHLHQDSKEVKNIPDDPCHHFLLEFAQSDPAQNFCGPFSELFKGFIQACRKQAPKTDIVAGSTIDQAVNATFAALVCRTPGLYEKLQKYVNSGGNTALSEDFAQVYCLADGIRVWMVRCALRFLCFLSCPTMVSSKECIQKSLLLLRFLPMGVSSKESCDKLVAAVETDHLQPCDRCPRTSSVVEEHFQASESPMDTGTLAASSGGPSSDVPLKLLPSGGPPATEVSFATAEEPSSPSAPARRPPFTRGRLRLLSFRSVEEARPVPTVKEKYPVLKDVLDFIKDQSLSHESVVKVLALRKAQAQSILEVLRIIQYCTESLGRPHCFHPPCILFLMELLTCQKEFTNYFAHMEGCGARLRKEIRDTYYQFVLFLVKAVKEFSSMNDRSLLPALSCVQTALLHLLDMGWEPGDLAFFVDIGLPHLLMKLSQENISVHDSVISQCSEEDELADAKQNSEWMDECQDGMFEAWYEKIAQEDPEKQRKMHMFIARYCDLLNVDISCDGCDEIAPWHRYRCLQCSDMDLCKTCFLGGVKPEGHGDDHEMVSMEFTCDHCQGLIIGRRMNCNVCDDFDLCYGCYAAKRYSYGHLPTHGVTAHPMVTIRISDRQRLIQPYIHNYAWLLFAALALYSAHLASAEDVDGEKLNPQDRGSASLLRSQCMQLVGDCLMKAHQGKGLKALALLGILPDGEPSPESRAPPTWGRSAFSWGGQGRPPGAGRSLWSSSMFVCLFVRVHNLAKSEHLMFYNSDAENTVMLSQESIEEKAVTPSPEQVFAECSQKRILGLLAAMLPPLKLDPTVPVIDLEHVLPLMFQVVISNVGHLNETYHLTLGLLGQLITRLLPAEVDAAVVKVLSAKHTLFATGDSSVVPDGWKTTHLLFSLGAVCLDSRVGLDWACSMAEILRSLNSAPLWRDVIAAFTDHCIRQLPFQLKHTNIFTLLVLVGFPQVLCVGTRCVYVDHANEPHNVIILKHFTEKNRAVIVDVKTRKRKTVKDYQLVQKGQECSSSQAQLSQYSRHFAFIASHLLQTSMDSQCPEAVEATWVLSLALKGLYKTLKAHSFEETHTTFLQTDLLKLLVKKCSKGTGFSKTWLLRDLEILSIMLYSSKKESHTSAEHTALERDERGDQEEEVDGTVSSPGEPDQKKLDPLESLDEPTRICFLMAHDALNAPLHILRAIYELQMKRTDSFFLEVQKRFDGDELTTDERIRTLAQRWQPSRGLRLEEQSTKAVDTDMIILPCLSRPARCDQATAESNPVTQKLISSTESELQHSYAKQRRSKSTALLHKELNGKSKRAIREYLFRVNEATAVLYARHVLASLLAEWPGHVPVSEDTLDLSGPAHMTYILDMFMQLEEKHQWEKILRKVLQGCRGSMLGTMALAACQFMEEPGMEVQVRESKHPYNNNTSFEDKVHIPGAIYLSIKFDSQCSTEEGCDELAMSSSSDFQQDRHTFSGSQQKWKDFELPGDTLYYRFTSDMSNTEWGYKFTVTAGHLGRFQTGFEILKQMLSEERVVPHLPLAKIWEWLVGVACRQTGHQRLKAIHLLLRIVQCCTHSDLCDLALLKPLWQLFTHMEYSLFEDVTSPGILLPLHRALTELFFVTENRAQELGLLQEYLLALTTDDHLLRCAAQALQNVAAISLAINYPNKATRLWNVEC</sequence>
<dbReference type="CDD" id="cd02343">
    <property type="entry name" value="ZZ_EF"/>
    <property type="match status" value="1"/>
</dbReference>
<dbReference type="SUPFAM" id="SSF47473">
    <property type="entry name" value="EF-hand"/>
    <property type="match status" value="1"/>
</dbReference>
<dbReference type="Gene3D" id="3.30.60.90">
    <property type="match status" value="2"/>
</dbReference>
<feature type="compositionally biased region" description="Polar residues" evidence="6">
    <location>
        <begin position="1380"/>
        <end position="1397"/>
    </location>
</feature>
<protein>
    <submittedName>
        <fullName evidence="10">Zinc finger ZZ-type and EF-hand domain containing 1</fullName>
    </submittedName>
</protein>
<evidence type="ECO:0000256" key="5">
    <source>
        <dbReference type="PROSITE-ProRule" id="PRU00228"/>
    </source>
</evidence>
<evidence type="ECO:0000256" key="3">
    <source>
        <dbReference type="ARBA" id="ARBA00022833"/>
    </source>
</evidence>
<dbReference type="Gene3D" id="2.60.120.260">
    <property type="entry name" value="Galactose-binding domain-like"/>
    <property type="match status" value="1"/>
</dbReference>
<evidence type="ECO:0000259" key="8">
    <source>
        <dbReference type="PROSITE" id="PS50222"/>
    </source>
</evidence>
<dbReference type="PROSITE" id="PS01357">
    <property type="entry name" value="ZF_ZZ_1"/>
    <property type="match status" value="1"/>
</dbReference>
<dbReference type="InterPro" id="IPR002048">
    <property type="entry name" value="EF_hand_dom"/>
</dbReference>
<dbReference type="Proteomes" id="UP000694391">
    <property type="component" value="Unplaced"/>
</dbReference>
<feature type="domain" description="ZZ-type" evidence="7">
    <location>
        <begin position="1686"/>
        <end position="1741"/>
    </location>
</feature>
<dbReference type="SMART" id="SM00291">
    <property type="entry name" value="ZnF_ZZ"/>
    <property type="match status" value="2"/>
</dbReference>
<evidence type="ECO:0000256" key="6">
    <source>
        <dbReference type="SAM" id="MobiDB-lite"/>
    </source>
</evidence>
<feature type="region of interest" description="Disordered" evidence="6">
    <location>
        <begin position="2297"/>
        <end position="2333"/>
    </location>
</feature>
<dbReference type="InterPro" id="IPR011992">
    <property type="entry name" value="EF-hand-dom_pair"/>
</dbReference>